<name>A0A1I3PF73_9FLAO</name>
<evidence type="ECO:0000313" key="2">
    <source>
        <dbReference type="EMBL" id="SFJ19666.1"/>
    </source>
</evidence>
<gene>
    <name evidence="2" type="ORF">SAMN05443431_10571</name>
</gene>
<sequence>MKTHIITVLILLFSFSAIAQSDHDKQHEKLKALKVAHITEQLNFSTKEAEAFWPVYNNFEAEKHKLRETSTAKRNDVDLEKLTDKDAETLIKEMQALEQEKVQSYKVYIDKLSKIIGYKKIVLLFSAERTFKKKMIQEYRNRHRNDKK</sequence>
<feature type="signal peptide" evidence="1">
    <location>
        <begin position="1"/>
        <end position="19"/>
    </location>
</feature>
<evidence type="ECO:0008006" key="4">
    <source>
        <dbReference type="Google" id="ProtNLM"/>
    </source>
</evidence>
<keyword evidence="1" id="KW-0732">Signal</keyword>
<protein>
    <recommendedName>
        <fullName evidence="4">Sensor of ECF-type sigma factor</fullName>
    </recommendedName>
</protein>
<proteinExistence type="predicted"/>
<keyword evidence="3" id="KW-1185">Reference proteome</keyword>
<dbReference type="AlphaFoldDB" id="A0A1I3PF73"/>
<reference evidence="3" key="1">
    <citation type="submission" date="2016-10" db="EMBL/GenBank/DDBJ databases">
        <authorList>
            <person name="Varghese N."/>
            <person name="Submissions S."/>
        </authorList>
    </citation>
    <scope>NUCLEOTIDE SEQUENCE [LARGE SCALE GENOMIC DNA]</scope>
    <source>
        <strain evidence="3">DSM 28881</strain>
    </source>
</reference>
<dbReference type="RefSeq" id="WP_090839662.1">
    <property type="nucleotide sequence ID" value="NZ_CANKYB010000005.1"/>
</dbReference>
<dbReference type="EMBL" id="FORM01000005">
    <property type="protein sequence ID" value="SFJ19666.1"/>
    <property type="molecule type" value="Genomic_DNA"/>
</dbReference>
<accession>A0A1I3PF73</accession>
<evidence type="ECO:0000256" key="1">
    <source>
        <dbReference type="SAM" id="SignalP"/>
    </source>
</evidence>
<feature type="chain" id="PRO_5011784881" description="Sensor of ECF-type sigma factor" evidence="1">
    <location>
        <begin position="20"/>
        <end position="148"/>
    </location>
</feature>
<dbReference type="STRING" id="1144750.SAMN05443431_10571"/>
<evidence type="ECO:0000313" key="3">
    <source>
        <dbReference type="Proteomes" id="UP000199559"/>
    </source>
</evidence>
<dbReference type="Proteomes" id="UP000199559">
    <property type="component" value="Unassembled WGS sequence"/>
</dbReference>
<organism evidence="2 3">
    <name type="scientific">Olleya namhaensis</name>
    <dbReference type="NCBI Taxonomy" id="1144750"/>
    <lineage>
        <taxon>Bacteria</taxon>
        <taxon>Pseudomonadati</taxon>
        <taxon>Bacteroidota</taxon>
        <taxon>Flavobacteriia</taxon>
        <taxon>Flavobacteriales</taxon>
        <taxon>Flavobacteriaceae</taxon>
    </lineage>
</organism>